<name>A0A9N9QNZ5_9CUCU</name>
<proteinExistence type="predicted"/>
<gene>
    <name evidence="2" type="ORF">CEUTPL_LOCUS14227</name>
</gene>
<dbReference type="AlphaFoldDB" id="A0A9N9QNZ5"/>
<reference evidence="2" key="1">
    <citation type="submission" date="2022-01" db="EMBL/GenBank/DDBJ databases">
        <authorList>
            <person name="King R."/>
        </authorList>
    </citation>
    <scope>NUCLEOTIDE SEQUENCE</scope>
</reference>
<feature type="region of interest" description="Disordered" evidence="1">
    <location>
        <begin position="119"/>
        <end position="138"/>
    </location>
</feature>
<evidence type="ECO:0000256" key="1">
    <source>
        <dbReference type="SAM" id="MobiDB-lite"/>
    </source>
</evidence>
<evidence type="ECO:0000313" key="2">
    <source>
        <dbReference type="EMBL" id="CAG9773841.1"/>
    </source>
</evidence>
<dbReference type="Proteomes" id="UP001152799">
    <property type="component" value="Chromosome 9"/>
</dbReference>
<accession>A0A9N9QNZ5</accession>
<sequence>MNKLPPAEIRLIESEACSSRDQHVSSNPSEHRELRLTRTIQNYNVVLPLSRDSPLQSSAANPEEISTLVHLVSGVPSKCVFNRKIKVNHEQGEWIFKNEEETETRHVAWCGSPIREITRNDGNNHRLEKNPPSPDRRGHLKKKYCSYCGNRRSRSPSCSENHYRSN</sequence>
<evidence type="ECO:0000313" key="3">
    <source>
        <dbReference type="Proteomes" id="UP001152799"/>
    </source>
</evidence>
<protein>
    <submittedName>
        <fullName evidence="2">Uncharacterized protein</fullName>
    </submittedName>
</protein>
<dbReference type="EMBL" id="OU892285">
    <property type="protein sequence ID" value="CAG9773841.1"/>
    <property type="molecule type" value="Genomic_DNA"/>
</dbReference>
<organism evidence="2 3">
    <name type="scientific">Ceutorhynchus assimilis</name>
    <name type="common">cabbage seed weevil</name>
    <dbReference type="NCBI Taxonomy" id="467358"/>
    <lineage>
        <taxon>Eukaryota</taxon>
        <taxon>Metazoa</taxon>
        <taxon>Ecdysozoa</taxon>
        <taxon>Arthropoda</taxon>
        <taxon>Hexapoda</taxon>
        <taxon>Insecta</taxon>
        <taxon>Pterygota</taxon>
        <taxon>Neoptera</taxon>
        <taxon>Endopterygota</taxon>
        <taxon>Coleoptera</taxon>
        <taxon>Polyphaga</taxon>
        <taxon>Cucujiformia</taxon>
        <taxon>Curculionidae</taxon>
        <taxon>Ceutorhynchinae</taxon>
        <taxon>Ceutorhynchus</taxon>
    </lineage>
</organism>
<keyword evidence="3" id="KW-1185">Reference proteome</keyword>
<feature type="compositionally biased region" description="Basic and acidic residues" evidence="1">
    <location>
        <begin position="119"/>
        <end position="137"/>
    </location>
</feature>